<evidence type="ECO:0000313" key="2">
    <source>
        <dbReference type="Proteomes" id="UP001243195"/>
    </source>
</evidence>
<protein>
    <recommendedName>
        <fullName evidence="3">DUF2897 family protein</fullName>
    </recommendedName>
</protein>
<organism evidence="1 2">
    <name type="scientific">Acinetobacter gerneri</name>
    <dbReference type="NCBI Taxonomy" id="202952"/>
    <lineage>
        <taxon>Bacteria</taxon>
        <taxon>Pseudomonadati</taxon>
        <taxon>Pseudomonadota</taxon>
        <taxon>Gammaproteobacteria</taxon>
        <taxon>Moraxellales</taxon>
        <taxon>Moraxellaceae</taxon>
        <taxon>Acinetobacter</taxon>
    </lineage>
</organism>
<name>A0AAW8JK59_9GAMM</name>
<reference evidence="1" key="1">
    <citation type="submission" date="2023-08" db="EMBL/GenBank/DDBJ databases">
        <title>Emergence of clinically-relevant ST2 carbapenem-resistant Acinetobacter baumannii strains in hospital sewages in Zhejiang, East of China.</title>
        <authorList>
            <person name="Kaichao C."/>
            <person name="Zhang R."/>
        </authorList>
    </citation>
    <scope>NUCLEOTIDE SEQUENCE</scope>
    <source>
        <strain evidence="1">M-SY-60</strain>
    </source>
</reference>
<sequence length="76" mass="9045">MKFALIALVILSVAILLCLIVMSFKLLRKAQKQEALERKMMKQAMPRNVQRHPKLDEEWKKLEQLKKDLEKKKNNK</sequence>
<gene>
    <name evidence="1" type="ORF">RFH51_04075</name>
</gene>
<dbReference type="EMBL" id="JAVIDA010000004">
    <property type="protein sequence ID" value="MDQ9070639.1"/>
    <property type="molecule type" value="Genomic_DNA"/>
</dbReference>
<dbReference type="AlphaFoldDB" id="A0AAW8JK59"/>
<dbReference type="RefSeq" id="WP_308955257.1">
    <property type="nucleotide sequence ID" value="NZ_JAVICY010000002.1"/>
</dbReference>
<comment type="caution">
    <text evidence="1">The sequence shown here is derived from an EMBL/GenBank/DDBJ whole genome shotgun (WGS) entry which is preliminary data.</text>
</comment>
<proteinExistence type="predicted"/>
<dbReference type="Proteomes" id="UP001243195">
    <property type="component" value="Unassembled WGS sequence"/>
</dbReference>
<evidence type="ECO:0008006" key="3">
    <source>
        <dbReference type="Google" id="ProtNLM"/>
    </source>
</evidence>
<evidence type="ECO:0000313" key="1">
    <source>
        <dbReference type="EMBL" id="MDQ9070639.1"/>
    </source>
</evidence>
<accession>A0AAW8JK59</accession>